<evidence type="ECO:0000313" key="2">
    <source>
        <dbReference type="EMBL" id="RCI01157.1"/>
    </source>
</evidence>
<sequence>MNQLRKESKASGDPNQQLHFVKYLFEVSYHIKPTLPNLERAQKLKTSLEEEAHKILKKLASYKTACAPAQLFLAECYQYGNHGLKQDQSKAFSLFLQGSKLGHAECTCRVAACYESGQGVKRNQRYAIQFYRKSATLRNPSAMYKLGTIALNAQNHREAVSWLLRATQLADEKNPHALHKLGSLYESSKTPGIIMDLDYARELFSRAALLGYAPSQYKLGWAYEHAQLNCPLDPKRSVAWYLLAAEQGDGGAALALSGWYFTGAKGVLPQRDKEAYLWAKRAADKQVPDAEYAVGYYTELGLGVARNIQEAQSWYLRASNQGDQKATERLKVLLEDERESSLQKNKFEDRNFKNSECILM</sequence>
<keyword evidence="1" id="KW-0677">Repeat</keyword>
<dbReference type="Pfam" id="PF08238">
    <property type="entry name" value="Sel1"/>
    <property type="match status" value="7"/>
</dbReference>
<dbReference type="OrthoDB" id="272077at2759"/>
<keyword evidence="3" id="KW-1185">Reference proteome</keyword>
<dbReference type="PANTHER" id="PTHR46430:SF1">
    <property type="entry name" value="CHITIN SYNTHASE REGULATOR SKT5-RELATED"/>
    <property type="match status" value="1"/>
</dbReference>
<dbReference type="PANTHER" id="PTHR46430">
    <property type="entry name" value="PROTEIN SKT5-RELATED"/>
    <property type="match status" value="1"/>
</dbReference>
<comment type="caution">
    <text evidence="2">The sequence shown here is derived from an EMBL/GenBank/DDBJ whole genome shotgun (WGS) entry which is preliminary data.</text>
</comment>
<dbReference type="AlphaFoldDB" id="A0A367KG54"/>
<evidence type="ECO:0000313" key="3">
    <source>
        <dbReference type="Proteomes" id="UP000253551"/>
    </source>
</evidence>
<gene>
    <name evidence="2" type="ORF">CU098_010795</name>
</gene>
<dbReference type="SMART" id="SM00671">
    <property type="entry name" value="SEL1"/>
    <property type="match status" value="7"/>
</dbReference>
<dbReference type="Proteomes" id="UP000253551">
    <property type="component" value="Unassembled WGS sequence"/>
</dbReference>
<name>A0A367KG54_RHIST</name>
<organism evidence="2 3">
    <name type="scientific">Rhizopus stolonifer</name>
    <name type="common">Rhizopus nigricans</name>
    <dbReference type="NCBI Taxonomy" id="4846"/>
    <lineage>
        <taxon>Eukaryota</taxon>
        <taxon>Fungi</taxon>
        <taxon>Fungi incertae sedis</taxon>
        <taxon>Mucoromycota</taxon>
        <taxon>Mucoromycotina</taxon>
        <taxon>Mucoromycetes</taxon>
        <taxon>Mucorales</taxon>
        <taxon>Mucorineae</taxon>
        <taxon>Rhizopodaceae</taxon>
        <taxon>Rhizopus</taxon>
    </lineage>
</organism>
<evidence type="ECO:0000256" key="1">
    <source>
        <dbReference type="ARBA" id="ARBA00022737"/>
    </source>
</evidence>
<accession>A0A367KG54</accession>
<dbReference type="EMBL" id="PJQM01001766">
    <property type="protein sequence ID" value="RCI01157.1"/>
    <property type="molecule type" value="Genomic_DNA"/>
</dbReference>
<dbReference type="STRING" id="4846.A0A367KG54"/>
<reference evidence="2 3" key="1">
    <citation type="journal article" date="2018" name="G3 (Bethesda)">
        <title>Phylogenetic and Phylogenomic Definition of Rhizopus Species.</title>
        <authorList>
            <person name="Gryganskyi A.P."/>
            <person name="Golan J."/>
            <person name="Dolatabadi S."/>
            <person name="Mondo S."/>
            <person name="Robb S."/>
            <person name="Idnurm A."/>
            <person name="Muszewska A."/>
            <person name="Steczkiewicz K."/>
            <person name="Masonjones S."/>
            <person name="Liao H.L."/>
            <person name="Gajdeczka M.T."/>
            <person name="Anike F."/>
            <person name="Vuek A."/>
            <person name="Anishchenko I.M."/>
            <person name="Voigt K."/>
            <person name="de Hoog G.S."/>
            <person name="Smith M.E."/>
            <person name="Heitman J."/>
            <person name="Vilgalys R."/>
            <person name="Stajich J.E."/>
        </authorList>
    </citation>
    <scope>NUCLEOTIDE SEQUENCE [LARGE SCALE GENOMIC DNA]</scope>
    <source>
        <strain evidence="2 3">LSU 92-RS-03</strain>
    </source>
</reference>
<evidence type="ECO:0008006" key="4">
    <source>
        <dbReference type="Google" id="ProtNLM"/>
    </source>
</evidence>
<dbReference type="InterPro" id="IPR006597">
    <property type="entry name" value="Sel1-like"/>
</dbReference>
<dbReference type="InterPro" id="IPR051726">
    <property type="entry name" value="Chitin_Synth_Reg"/>
</dbReference>
<proteinExistence type="predicted"/>
<dbReference type="Gene3D" id="1.25.40.10">
    <property type="entry name" value="Tetratricopeptide repeat domain"/>
    <property type="match status" value="2"/>
</dbReference>
<dbReference type="InterPro" id="IPR011990">
    <property type="entry name" value="TPR-like_helical_dom_sf"/>
</dbReference>
<dbReference type="SUPFAM" id="SSF81901">
    <property type="entry name" value="HCP-like"/>
    <property type="match status" value="2"/>
</dbReference>
<protein>
    <recommendedName>
        <fullName evidence="4">HCP-like protein</fullName>
    </recommendedName>
</protein>